<dbReference type="Gene3D" id="3.40.50.300">
    <property type="entry name" value="P-loop containing nucleotide triphosphate hydrolases"/>
    <property type="match status" value="1"/>
</dbReference>
<dbReference type="PROSITE" id="PS50043">
    <property type="entry name" value="HTH_LUXR_2"/>
    <property type="match status" value="1"/>
</dbReference>
<proteinExistence type="predicted"/>
<evidence type="ECO:0000313" key="7">
    <source>
        <dbReference type="Proteomes" id="UP001241092"/>
    </source>
</evidence>
<dbReference type="SUPFAM" id="SSF52540">
    <property type="entry name" value="P-loop containing nucleoside triphosphate hydrolases"/>
    <property type="match status" value="1"/>
</dbReference>
<sequence>MSLIGRTDEFSSLTSAASHVTQAGRALVIEGEPGIGKTTMLATVAQWAGDNGFTVLSCAGVQCQTKVGYAGVHELVHPLLGYAEALPTHQRRALLAAFGMEEHEQPNPLLIGVAMLGLIEEAAAHKPLMLIVDDAQWLDGSSLHVLTFVGRRLANSPVMLLCATRPGLDGEPARLVSLSRVPLGPVDEVTSRAILAEAVTGMGERAPNDLIQRRILTEAAGNPLAIAELAKAVVNSGEQSAFAASAPLPTTRRIERVFLEQLDSLPDPSRAMLALISAGDEASLVELIDAAHRVGLSENALDPLERGGLITVDDGQIRVRHPLIRSVAYRAVGLAQRSAFHRALADASTDPMRAAWQRSAAAYGPDETIAAELELAADSALRRGANDEAAAALRRAAALSPSSDSRVRRLVGAIMPAYRAGLSVEAIDILGDAEPLATDPIDLFELAFARFTMGVTTGVAAPRVSDLVALADRLGASGEREYQTRMLAAAAAQCRMHGLCERDRYVVAEALHSLEHRGDPSIEIALATVEDTKYARHFRSESERLRAQVTGDVTALMSMGLAAESVSDLDIAQACWSEAIGVAHAEGAPTLECEALRGSARAQIVAGHLQEATVSAQGALRIATDANLSISTGAAAALLARAHVWRGEVRAAEQTLATARQHLPTDTPLLWLDELAWASGLLALTVHDYQQAFVDLSKMTRDRGARRWAIADLTEAAVGSRHAGMIGEVIDEIAAEATTLGSDHVAMLVHRSRGLLASDDADAEHHFGSALQYADAAEQSPLEYARTQLCYGEWLRRQRRIVDARAQLSSALRVFESRGAQPYARRARGELRAAGVQLPGVTVEDRVTELTPQELQIAQLAAAGLSNQQIADRIYVSHRTVGAHLYKIFPKLGITSRNQLRDVLDDGNSHASGS</sequence>
<dbReference type="SMART" id="SM00421">
    <property type="entry name" value="HTH_LUXR"/>
    <property type="match status" value="1"/>
</dbReference>
<dbReference type="AlphaFoldDB" id="A0AAI8XQ23"/>
<dbReference type="InterPro" id="IPR041664">
    <property type="entry name" value="AAA_16"/>
</dbReference>
<accession>A0AAI8XQ23</accession>
<dbReference type="EMBL" id="AP027452">
    <property type="protein sequence ID" value="BDY30552.1"/>
    <property type="molecule type" value="Genomic_DNA"/>
</dbReference>
<dbReference type="Proteomes" id="UP001241092">
    <property type="component" value="Chromosome"/>
</dbReference>
<dbReference type="Gene3D" id="1.25.40.10">
    <property type="entry name" value="Tetratricopeptide repeat domain"/>
    <property type="match status" value="1"/>
</dbReference>
<dbReference type="PRINTS" id="PR00038">
    <property type="entry name" value="HTHLUXR"/>
</dbReference>
<dbReference type="InterPro" id="IPR000792">
    <property type="entry name" value="Tscrpt_reg_LuxR_C"/>
</dbReference>
<dbReference type="InterPro" id="IPR027417">
    <property type="entry name" value="P-loop_NTPase"/>
</dbReference>
<dbReference type="InterPro" id="IPR003593">
    <property type="entry name" value="AAA+_ATPase"/>
</dbReference>
<dbReference type="SUPFAM" id="SSF46894">
    <property type="entry name" value="C-terminal effector domain of the bipartite response regulators"/>
    <property type="match status" value="1"/>
</dbReference>
<keyword evidence="2" id="KW-0067">ATP-binding</keyword>
<dbReference type="GO" id="GO:0005737">
    <property type="term" value="C:cytoplasm"/>
    <property type="evidence" value="ECO:0007669"/>
    <property type="project" value="TreeGrafter"/>
</dbReference>
<dbReference type="InterPro" id="IPR016032">
    <property type="entry name" value="Sig_transdc_resp-reg_C-effctor"/>
</dbReference>
<dbReference type="Pfam" id="PF00196">
    <property type="entry name" value="GerE"/>
    <property type="match status" value="1"/>
</dbReference>
<reference evidence="4" key="2">
    <citation type="submission" date="2020-02" db="EMBL/GenBank/DDBJ databases">
        <authorList>
            <person name="Matsumoto Y."/>
            <person name="Motooka D."/>
            <person name="Nakamura S."/>
        </authorList>
    </citation>
    <scope>NUCLEOTIDE SEQUENCE</scope>
    <source>
        <strain evidence="4">JCM 12375</strain>
    </source>
</reference>
<organism evidence="5 7">
    <name type="scientific">Mycolicibacterium mageritense</name>
    <name type="common">Mycobacterium mageritense</name>
    <dbReference type="NCBI Taxonomy" id="53462"/>
    <lineage>
        <taxon>Bacteria</taxon>
        <taxon>Bacillati</taxon>
        <taxon>Actinomycetota</taxon>
        <taxon>Actinomycetes</taxon>
        <taxon>Mycobacteriales</taxon>
        <taxon>Mycobacteriaceae</taxon>
        <taxon>Mycolicibacterium</taxon>
    </lineage>
</organism>
<name>A0AAI8XQ23_MYCME</name>
<dbReference type="Proteomes" id="UP000465622">
    <property type="component" value="Chromosome"/>
</dbReference>
<evidence type="ECO:0000313" key="6">
    <source>
        <dbReference type="Proteomes" id="UP000465622"/>
    </source>
</evidence>
<dbReference type="GO" id="GO:0003677">
    <property type="term" value="F:DNA binding"/>
    <property type="evidence" value="ECO:0007669"/>
    <property type="project" value="InterPro"/>
</dbReference>
<dbReference type="InterPro" id="IPR036388">
    <property type="entry name" value="WH-like_DNA-bd_sf"/>
</dbReference>
<keyword evidence="6" id="KW-1185">Reference proteome</keyword>
<dbReference type="GO" id="GO:0005524">
    <property type="term" value="F:ATP binding"/>
    <property type="evidence" value="ECO:0007669"/>
    <property type="project" value="UniProtKB-KW"/>
</dbReference>
<reference evidence="5" key="3">
    <citation type="submission" date="2023-03" db="EMBL/GenBank/DDBJ databases">
        <title>Draft genome sequence of a Mycolicibacterium mageritense strain H4_3_1 isolated from a hybrid biological-inorganic system reactor.</title>
        <authorList>
            <person name="Feng X."/>
            <person name="Kazama D."/>
            <person name="Sato K."/>
            <person name="Kobayashi H."/>
        </authorList>
    </citation>
    <scope>NUCLEOTIDE SEQUENCE</scope>
    <source>
        <strain evidence="5">H4_3_1</strain>
    </source>
</reference>
<evidence type="ECO:0000313" key="4">
    <source>
        <dbReference type="EMBL" id="BBX35653.1"/>
    </source>
</evidence>
<dbReference type="Pfam" id="PF13191">
    <property type="entry name" value="AAA_16"/>
    <property type="match status" value="1"/>
</dbReference>
<dbReference type="InterPro" id="IPR011990">
    <property type="entry name" value="TPR-like_helical_dom_sf"/>
</dbReference>
<dbReference type="RefSeq" id="WP_036428228.1">
    <property type="nucleotide sequence ID" value="NZ_AP022567.1"/>
</dbReference>
<dbReference type="GO" id="GO:0004016">
    <property type="term" value="F:adenylate cyclase activity"/>
    <property type="evidence" value="ECO:0007669"/>
    <property type="project" value="TreeGrafter"/>
</dbReference>
<dbReference type="CDD" id="cd06170">
    <property type="entry name" value="LuxR_C_like"/>
    <property type="match status" value="1"/>
</dbReference>
<evidence type="ECO:0000313" key="5">
    <source>
        <dbReference type="EMBL" id="BDY30552.1"/>
    </source>
</evidence>
<feature type="domain" description="HTH luxR-type" evidence="3">
    <location>
        <begin position="843"/>
        <end position="908"/>
    </location>
</feature>
<dbReference type="Gene3D" id="1.10.10.10">
    <property type="entry name" value="Winged helix-like DNA-binding domain superfamily/Winged helix DNA-binding domain"/>
    <property type="match status" value="1"/>
</dbReference>
<reference evidence="4 6" key="1">
    <citation type="journal article" date="2019" name="Emerg. Microbes Infect.">
        <title>Comprehensive subspecies identification of 175 nontuberculous mycobacteria species based on 7547 genomic profiles.</title>
        <authorList>
            <person name="Matsumoto Y."/>
            <person name="Kinjo T."/>
            <person name="Motooka D."/>
            <person name="Nabeya D."/>
            <person name="Jung N."/>
            <person name="Uechi K."/>
            <person name="Horii T."/>
            <person name="Iida T."/>
            <person name="Fujita J."/>
            <person name="Nakamura S."/>
        </authorList>
    </citation>
    <scope>NUCLEOTIDE SEQUENCE [LARGE SCALE GENOMIC DNA]</scope>
    <source>
        <strain evidence="4 6">JCM 12375</strain>
    </source>
</reference>
<evidence type="ECO:0000256" key="1">
    <source>
        <dbReference type="ARBA" id="ARBA00022741"/>
    </source>
</evidence>
<keyword evidence="1" id="KW-0547">Nucleotide-binding</keyword>
<evidence type="ECO:0000256" key="2">
    <source>
        <dbReference type="ARBA" id="ARBA00022840"/>
    </source>
</evidence>
<dbReference type="SUPFAM" id="SSF48452">
    <property type="entry name" value="TPR-like"/>
    <property type="match status" value="1"/>
</dbReference>
<dbReference type="SMART" id="SM00382">
    <property type="entry name" value="AAA"/>
    <property type="match status" value="1"/>
</dbReference>
<gene>
    <name evidence="5" type="primary">malT_4</name>
    <name evidence="5" type="ORF">hbim_04496</name>
    <name evidence="4" type="ORF">MMAGJ_49350</name>
</gene>
<evidence type="ECO:0000259" key="3">
    <source>
        <dbReference type="PROSITE" id="PS50043"/>
    </source>
</evidence>
<dbReference type="PANTHER" id="PTHR16305:SF35">
    <property type="entry name" value="TRANSCRIPTIONAL ACTIVATOR DOMAIN"/>
    <property type="match status" value="1"/>
</dbReference>
<dbReference type="PANTHER" id="PTHR16305">
    <property type="entry name" value="TESTICULAR SOLUBLE ADENYLYL CYCLASE"/>
    <property type="match status" value="1"/>
</dbReference>
<protein>
    <submittedName>
        <fullName evidence="4 5">Transcriptional regulator</fullName>
    </submittedName>
</protein>
<dbReference type="GO" id="GO:0006355">
    <property type="term" value="P:regulation of DNA-templated transcription"/>
    <property type="evidence" value="ECO:0007669"/>
    <property type="project" value="InterPro"/>
</dbReference>
<dbReference type="EMBL" id="AP022567">
    <property type="protein sequence ID" value="BBX35653.1"/>
    <property type="molecule type" value="Genomic_DNA"/>
</dbReference>